<evidence type="ECO:0000256" key="4">
    <source>
        <dbReference type="ARBA" id="ARBA00022833"/>
    </source>
</evidence>
<dbReference type="PROSITE" id="PS00028">
    <property type="entry name" value="ZINC_FINGER_C2H2_1"/>
    <property type="match status" value="2"/>
</dbReference>
<feature type="domain" description="C2H2-type" evidence="9">
    <location>
        <begin position="148"/>
        <end position="171"/>
    </location>
</feature>
<protein>
    <recommendedName>
        <fullName evidence="9">C2H2-type domain-containing protein</fullName>
    </recommendedName>
</protein>
<keyword evidence="6" id="KW-0804">Transcription</keyword>
<dbReference type="AlphaFoldDB" id="A0AAD8V964"/>
<sequence>MALLALPSPWSRETFFLPFANKEGVISVPQASLNDVNIMNLQTHTLWGIGCKLPSPVSFPFRDLRGDSVDKAVHPFPPIPEDGSAYDPPIVHASSTSDLEMPLSSTTASEEPAGKQQSSICAEYSYDSRDVWWLEYHARQNDHKAFPCSVPGCKEGFLRNNERDAHQRRPHLQGHGHVQLDHPLTCAECTMKFCSKAKLEGHANEAQHSPFACICGKTFARLDVLNRHLDCLGSDLPKFPCQFCKRHRGKDGFRRRDHLLQHIRGYHKFEAEGKIDCILPSRRGEHLAPPVCSYQSCPKYRDNSFTKLGVEEQQRTKPFASQSEYTKHMKTAHNFTPFPCTMSGCNKTGSKGYVREKDLINHRKKEHPDAAGYVPEARDLRIACRYPNCQDRLLSSSMRNHVEMHRYHEGRLASQKQ</sequence>
<evidence type="ECO:0000256" key="1">
    <source>
        <dbReference type="ARBA" id="ARBA00004123"/>
    </source>
</evidence>
<evidence type="ECO:0000259" key="9">
    <source>
        <dbReference type="PROSITE" id="PS00028"/>
    </source>
</evidence>
<dbReference type="GO" id="GO:0005634">
    <property type="term" value="C:nucleus"/>
    <property type="evidence" value="ECO:0007669"/>
    <property type="project" value="UniProtKB-SubCell"/>
</dbReference>
<keyword evidence="7" id="KW-0539">Nucleus</keyword>
<dbReference type="SMART" id="SM00355">
    <property type="entry name" value="ZnF_C2H2"/>
    <property type="match status" value="6"/>
</dbReference>
<organism evidence="10 11">
    <name type="scientific">Colletotrichum navitas</name>
    <dbReference type="NCBI Taxonomy" id="681940"/>
    <lineage>
        <taxon>Eukaryota</taxon>
        <taxon>Fungi</taxon>
        <taxon>Dikarya</taxon>
        <taxon>Ascomycota</taxon>
        <taxon>Pezizomycotina</taxon>
        <taxon>Sordariomycetes</taxon>
        <taxon>Hypocreomycetidae</taxon>
        <taxon>Glomerellales</taxon>
        <taxon>Glomerellaceae</taxon>
        <taxon>Colletotrichum</taxon>
        <taxon>Colletotrichum graminicola species complex</taxon>
    </lineage>
</organism>
<dbReference type="InterPro" id="IPR051061">
    <property type="entry name" value="Zinc_finger_trans_reg"/>
</dbReference>
<proteinExistence type="predicted"/>
<dbReference type="GO" id="GO:0008270">
    <property type="term" value="F:zinc ion binding"/>
    <property type="evidence" value="ECO:0007669"/>
    <property type="project" value="UniProtKB-KW"/>
</dbReference>
<name>A0AAD8V964_9PEZI</name>
<dbReference type="Proteomes" id="UP001230504">
    <property type="component" value="Unassembled WGS sequence"/>
</dbReference>
<dbReference type="GeneID" id="85436889"/>
<keyword evidence="4" id="KW-0862">Zinc</keyword>
<evidence type="ECO:0000313" key="11">
    <source>
        <dbReference type="Proteomes" id="UP001230504"/>
    </source>
</evidence>
<dbReference type="InterPro" id="IPR013087">
    <property type="entry name" value="Znf_C2H2_type"/>
</dbReference>
<evidence type="ECO:0000256" key="8">
    <source>
        <dbReference type="SAM" id="MobiDB-lite"/>
    </source>
</evidence>
<comment type="subcellular location">
    <subcellularLocation>
        <location evidence="1">Nucleus</location>
    </subcellularLocation>
</comment>
<evidence type="ECO:0000256" key="6">
    <source>
        <dbReference type="ARBA" id="ARBA00023163"/>
    </source>
</evidence>
<evidence type="ECO:0000256" key="7">
    <source>
        <dbReference type="ARBA" id="ARBA00023242"/>
    </source>
</evidence>
<evidence type="ECO:0000256" key="2">
    <source>
        <dbReference type="ARBA" id="ARBA00022723"/>
    </source>
</evidence>
<dbReference type="EMBL" id="JAHLJV010000007">
    <property type="protein sequence ID" value="KAK1597649.1"/>
    <property type="molecule type" value="Genomic_DNA"/>
</dbReference>
<gene>
    <name evidence="10" type="ORF">LY79DRAFT_351241</name>
</gene>
<dbReference type="PANTHER" id="PTHR46179">
    <property type="entry name" value="ZINC FINGER PROTEIN"/>
    <property type="match status" value="1"/>
</dbReference>
<dbReference type="GO" id="GO:0006357">
    <property type="term" value="P:regulation of transcription by RNA polymerase II"/>
    <property type="evidence" value="ECO:0007669"/>
    <property type="project" value="TreeGrafter"/>
</dbReference>
<evidence type="ECO:0000256" key="3">
    <source>
        <dbReference type="ARBA" id="ARBA00022771"/>
    </source>
</evidence>
<keyword evidence="2" id="KW-0479">Metal-binding</keyword>
<feature type="domain" description="C2H2-type" evidence="9">
    <location>
        <begin position="186"/>
        <end position="208"/>
    </location>
</feature>
<dbReference type="PANTHER" id="PTHR46179:SF13">
    <property type="entry name" value="C2H2-TYPE DOMAIN-CONTAINING PROTEIN"/>
    <property type="match status" value="1"/>
</dbReference>
<comment type="caution">
    <text evidence="10">The sequence shown here is derived from an EMBL/GenBank/DDBJ whole genome shotgun (WGS) entry which is preliminary data.</text>
</comment>
<dbReference type="RefSeq" id="XP_060418421.1">
    <property type="nucleotide sequence ID" value="XM_060552649.1"/>
</dbReference>
<accession>A0AAD8V964</accession>
<feature type="region of interest" description="Disordered" evidence="8">
    <location>
        <begin position="97"/>
        <end position="116"/>
    </location>
</feature>
<keyword evidence="3" id="KW-0863">Zinc-finger</keyword>
<keyword evidence="11" id="KW-1185">Reference proteome</keyword>
<evidence type="ECO:0000313" key="10">
    <source>
        <dbReference type="EMBL" id="KAK1597649.1"/>
    </source>
</evidence>
<keyword evidence="5" id="KW-0805">Transcription regulation</keyword>
<reference evidence="10" key="1">
    <citation type="submission" date="2021-06" db="EMBL/GenBank/DDBJ databases">
        <title>Comparative genomics, transcriptomics and evolutionary studies reveal genomic signatures of adaptation to plant cell wall in hemibiotrophic fungi.</title>
        <authorList>
            <consortium name="DOE Joint Genome Institute"/>
            <person name="Baroncelli R."/>
            <person name="Diaz J.F."/>
            <person name="Benocci T."/>
            <person name="Peng M."/>
            <person name="Battaglia E."/>
            <person name="Haridas S."/>
            <person name="Andreopoulos W."/>
            <person name="Labutti K."/>
            <person name="Pangilinan J."/>
            <person name="Floch G.L."/>
            <person name="Makela M.R."/>
            <person name="Henrissat B."/>
            <person name="Grigoriev I.V."/>
            <person name="Crouch J.A."/>
            <person name="De Vries R.P."/>
            <person name="Sukno S.A."/>
            <person name="Thon M.R."/>
        </authorList>
    </citation>
    <scope>NUCLEOTIDE SEQUENCE</scope>
    <source>
        <strain evidence="10">CBS 125086</strain>
    </source>
</reference>
<evidence type="ECO:0000256" key="5">
    <source>
        <dbReference type="ARBA" id="ARBA00023015"/>
    </source>
</evidence>
<dbReference type="Gene3D" id="3.30.160.60">
    <property type="entry name" value="Classic Zinc Finger"/>
    <property type="match status" value="1"/>
</dbReference>